<evidence type="ECO:0000256" key="2">
    <source>
        <dbReference type="SAM" id="MobiDB-lite"/>
    </source>
</evidence>
<proteinExistence type="predicted"/>
<evidence type="ECO:0000313" key="4">
    <source>
        <dbReference type="Proteomes" id="UP001497453"/>
    </source>
</evidence>
<feature type="compositionally biased region" description="Polar residues" evidence="2">
    <location>
        <begin position="1"/>
        <end position="10"/>
    </location>
</feature>
<dbReference type="EMBL" id="OZ037944">
    <property type="protein sequence ID" value="CAL1696601.1"/>
    <property type="molecule type" value="Genomic_DNA"/>
</dbReference>
<feature type="compositionally biased region" description="Polar residues" evidence="2">
    <location>
        <begin position="736"/>
        <end position="745"/>
    </location>
</feature>
<keyword evidence="4" id="KW-1185">Reference proteome</keyword>
<accession>A0ABP1CLM3</accession>
<feature type="region of interest" description="Disordered" evidence="2">
    <location>
        <begin position="366"/>
        <end position="400"/>
    </location>
</feature>
<feature type="region of interest" description="Disordered" evidence="2">
    <location>
        <begin position="559"/>
        <end position="584"/>
    </location>
</feature>
<organism evidence="3 4">
    <name type="scientific">Somion occarium</name>
    <dbReference type="NCBI Taxonomy" id="3059160"/>
    <lineage>
        <taxon>Eukaryota</taxon>
        <taxon>Fungi</taxon>
        <taxon>Dikarya</taxon>
        <taxon>Basidiomycota</taxon>
        <taxon>Agaricomycotina</taxon>
        <taxon>Agaricomycetes</taxon>
        <taxon>Polyporales</taxon>
        <taxon>Cerrenaceae</taxon>
        <taxon>Somion</taxon>
    </lineage>
</organism>
<feature type="region of interest" description="Disordered" evidence="2">
    <location>
        <begin position="108"/>
        <end position="127"/>
    </location>
</feature>
<protein>
    <submittedName>
        <fullName evidence="3">Uncharacterized protein</fullName>
    </submittedName>
</protein>
<reference evidence="4" key="1">
    <citation type="submission" date="2024-04" db="EMBL/GenBank/DDBJ databases">
        <authorList>
            <person name="Shaw F."/>
            <person name="Minotto A."/>
        </authorList>
    </citation>
    <scope>NUCLEOTIDE SEQUENCE [LARGE SCALE GENOMIC DNA]</scope>
</reference>
<feature type="compositionally biased region" description="Low complexity" evidence="2">
    <location>
        <begin position="374"/>
        <end position="385"/>
    </location>
</feature>
<feature type="region of interest" description="Disordered" evidence="2">
    <location>
        <begin position="733"/>
        <end position="759"/>
    </location>
</feature>
<feature type="compositionally biased region" description="Low complexity" evidence="2">
    <location>
        <begin position="113"/>
        <end position="126"/>
    </location>
</feature>
<feature type="compositionally biased region" description="Low complexity" evidence="2">
    <location>
        <begin position="559"/>
        <end position="579"/>
    </location>
</feature>
<sequence length="759" mass="81255">MARATRSSTIQDKDKTADPAPPQRKNAKKRKRTSIVDGADEPAFKQPRTDDDIKEEDIQEQDDPVIGETIEINLPSSGDIPIQTSDAQKILEILEIIDTQGLLDRVFPLPPESGSTPASSSNSTSHSFRDLLQNASHYPLRTLRSAVQHLFPITSHPRSRPSAPAVEQQRFCNLAISLLDQASSHNSPVPLNVDSIVSAYVSATAGPSGTAPESKASATVVLGSPAEVERKPKYAMVQRLPTGEWWSSVNSDTVVDGNNLTDLPTGRAELAVVLPSPSSGAGVGKTLGEYVTKKPSMLVQSASYMSQPRRISCGKFLDYGPYASFAPSFDQDGKEVGRVRLGEVIWFEERKRRIRELARGKQKAVMARLSQQDSSAAETTGSESTIVASQEPSPSKVKEGGETNIEVLEGLLSPEQIANLKSTLGSLELEQALDELLTRNAKAMQRLEELQLERLGGANGGSSTVEVGSEEWETAQSILDSLTVLASLRPRSSKDAEHPPLIPTTSALRRLHRTLPSESHGGWYGTLPAGRTAALRDDNTLYVRAGITVPAAATAPPVSTIPTTPATPAIKTATPTPTTQYSGYPYPGYTSTGQYRGGYGTFTPGQTTTTNYYSSYQASQQAAAASNYYPNSQYNAAAGQQQYSYGSSWHNYHPQTAASSGRATPQPAVATNPSTNYTTYYASAAQQPQPQRAVTNTVLGSTATPKYQPAAWSNGANAATNYATSALPTHLRPVATGSTPTTPQMASPYYSGYSAATPR</sequence>
<keyword evidence="1" id="KW-0175">Coiled coil</keyword>
<dbReference type="Proteomes" id="UP001497453">
    <property type="component" value="Chromosome 1"/>
</dbReference>
<evidence type="ECO:0000313" key="3">
    <source>
        <dbReference type="EMBL" id="CAL1696601.1"/>
    </source>
</evidence>
<evidence type="ECO:0000256" key="1">
    <source>
        <dbReference type="SAM" id="Coils"/>
    </source>
</evidence>
<feature type="region of interest" description="Disordered" evidence="2">
    <location>
        <begin position="1"/>
        <end position="63"/>
    </location>
</feature>
<feature type="coiled-coil region" evidence="1">
    <location>
        <begin position="426"/>
        <end position="453"/>
    </location>
</feature>
<gene>
    <name evidence="3" type="ORF">GFSPODELE1_LOCUS1266</name>
</gene>
<feature type="compositionally biased region" description="Acidic residues" evidence="2">
    <location>
        <begin position="52"/>
        <end position="63"/>
    </location>
</feature>
<name>A0ABP1CLM3_9APHY</name>